<dbReference type="SMR" id="A0A1S4ALE2"/>
<dbReference type="GO" id="GO:0003729">
    <property type="term" value="F:mRNA binding"/>
    <property type="evidence" value="ECO:0000318"/>
    <property type="project" value="GO_Central"/>
</dbReference>
<dbReference type="Proteomes" id="UP000790787">
    <property type="component" value="Chromosome 22"/>
</dbReference>
<dbReference type="GO" id="GO:0016607">
    <property type="term" value="C:nuclear speck"/>
    <property type="evidence" value="ECO:0000318"/>
    <property type="project" value="GO_Central"/>
</dbReference>
<evidence type="ECO:0000256" key="3">
    <source>
        <dbReference type="SAM" id="Coils"/>
    </source>
</evidence>
<evidence type="ECO:0000313" key="6">
    <source>
        <dbReference type="Proteomes" id="UP000790787"/>
    </source>
</evidence>
<feature type="region of interest" description="Disordered" evidence="4">
    <location>
        <begin position="86"/>
        <end position="249"/>
    </location>
</feature>
<dbReference type="PaxDb" id="4097-A0A1S4ALE2"/>
<dbReference type="RefSeq" id="XP_016477486.1">
    <property type="nucleotide sequence ID" value="XM_016622000.1"/>
</dbReference>
<dbReference type="Pfam" id="PF00076">
    <property type="entry name" value="RRM_1"/>
    <property type="match status" value="1"/>
</dbReference>
<feature type="compositionally biased region" description="Basic and acidic residues" evidence="4">
    <location>
        <begin position="218"/>
        <end position="249"/>
    </location>
</feature>
<keyword evidence="1 2" id="KW-0694">RNA-binding</keyword>
<sequence length="346" mass="40397">MTVDDESSIYVGGLPYSATEETLRRVFDVYGAVVGIKIINDRKVGGKCYGFVTFTNPRSATRAINEMDGRTIDGRVVRVNEVTTRGGRSDFGRESIRHSERGVRGGDTDRDWERGYDHDDNRRRNGHREHSRDRDHKRERGYDRNRDRGRSLDYQVNRDRGADDERRLEDVEPEDERIRESSWERERDQPIKMQKTNSNHKSRDRENDQMPKLLPRSNLDDHVSRELSAESSENDQHQMERQTEISGRKLEELKKKASLMEELVNEKQNLVSKLQERSKVMISCRVFLKLEDSLTAAQKLTSQRQMQLSKLYKHYAQVRECGERLKISEQELQALVHSTMMGVEIG</sequence>
<dbReference type="RefSeq" id="XP_016477486.1">
    <property type="nucleotide sequence ID" value="XM_016622000.2"/>
</dbReference>
<dbReference type="InterPro" id="IPR003954">
    <property type="entry name" value="RRM_euk-type"/>
</dbReference>
<dbReference type="InterPro" id="IPR050886">
    <property type="entry name" value="RNA-binding_reg"/>
</dbReference>
<dbReference type="PROSITE" id="PS50102">
    <property type="entry name" value="RRM"/>
    <property type="match status" value="1"/>
</dbReference>
<protein>
    <submittedName>
        <fullName evidence="7">Uncharacterized protein LOC107798967 isoform X1</fullName>
    </submittedName>
    <submittedName>
        <fullName evidence="7">Zinc finger CCCH domain-containing protein 25 isoform X1</fullName>
    </submittedName>
</protein>
<dbReference type="FunFam" id="3.30.70.330:FF:000539">
    <property type="entry name" value="RNA-binding (RRM/RBD/RNP motifs) family protein"/>
    <property type="match status" value="1"/>
</dbReference>
<feature type="domain" description="RRM" evidence="5">
    <location>
        <begin position="7"/>
        <end position="84"/>
    </location>
</feature>
<gene>
    <name evidence="7" type="primary">LOC107798967</name>
</gene>
<name>A0A1S4ALE2_TOBAC</name>
<dbReference type="SUPFAM" id="SSF54928">
    <property type="entry name" value="RNA-binding domain, RBD"/>
    <property type="match status" value="1"/>
</dbReference>
<dbReference type="InterPro" id="IPR012677">
    <property type="entry name" value="Nucleotide-bd_a/b_plait_sf"/>
</dbReference>
<reference evidence="7" key="2">
    <citation type="submission" date="2025-08" db="UniProtKB">
        <authorList>
            <consortium name="RefSeq"/>
        </authorList>
    </citation>
    <scope>IDENTIFICATION</scope>
    <source>
        <tissue evidence="7">Leaf</tissue>
    </source>
</reference>
<dbReference type="InterPro" id="IPR000504">
    <property type="entry name" value="RRM_dom"/>
</dbReference>
<dbReference type="SMART" id="SM00360">
    <property type="entry name" value="RRM"/>
    <property type="match status" value="1"/>
</dbReference>
<proteinExistence type="predicted"/>
<keyword evidence="6" id="KW-1185">Reference proteome</keyword>
<evidence type="ECO:0000256" key="4">
    <source>
        <dbReference type="SAM" id="MobiDB-lite"/>
    </source>
</evidence>
<reference evidence="6" key="1">
    <citation type="journal article" date="2014" name="Nat. Commun.">
        <title>The tobacco genome sequence and its comparison with those of tomato and potato.</title>
        <authorList>
            <person name="Sierro N."/>
            <person name="Battey J.N."/>
            <person name="Ouadi S."/>
            <person name="Bakaher N."/>
            <person name="Bovet L."/>
            <person name="Willig A."/>
            <person name="Goepfert S."/>
            <person name="Peitsch M.C."/>
            <person name="Ivanov N.V."/>
        </authorList>
    </citation>
    <scope>NUCLEOTIDE SEQUENCE [LARGE SCALE GENOMIC DNA]</scope>
</reference>
<accession>A0A1S4ALE2</accession>
<evidence type="ECO:0000256" key="1">
    <source>
        <dbReference type="ARBA" id="ARBA00022884"/>
    </source>
</evidence>
<evidence type="ECO:0000259" key="5">
    <source>
        <dbReference type="PROSITE" id="PS50102"/>
    </source>
</evidence>
<dbReference type="GeneID" id="107798967"/>
<evidence type="ECO:0000256" key="2">
    <source>
        <dbReference type="PROSITE-ProRule" id="PRU00176"/>
    </source>
</evidence>
<organism evidence="6 7">
    <name type="scientific">Nicotiana tabacum</name>
    <name type="common">Common tobacco</name>
    <dbReference type="NCBI Taxonomy" id="4097"/>
    <lineage>
        <taxon>Eukaryota</taxon>
        <taxon>Viridiplantae</taxon>
        <taxon>Streptophyta</taxon>
        <taxon>Embryophyta</taxon>
        <taxon>Tracheophyta</taxon>
        <taxon>Spermatophyta</taxon>
        <taxon>Magnoliopsida</taxon>
        <taxon>eudicotyledons</taxon>
        <taxon>Gunneridae</taxon>
        <taxon>Pentapetalae</taxon>
        <taxon>asterids</taxon>
        <taxon>lamiids</taxon>
        <taxon>Solanales</taxon>
        <taxon>Solanaceae</taxon>
        <taxon>Nicotianoideae</taxon>
        <taxon>Nicotianeae</taxon>
        <taxon>Nicotiana</taxon>
    </lineage>
</organism>
<dbReference type="AlphaFoldDB" id="A0A1S4ALE2"/>
<dbReference type="GO" id="GO:0000381">
    <property type="term" value="P:regulation of alternative mRNA splicing, via spliceosome"/>
    <property type="evidence" value="ECO:0000318"/>
    <property type="project" value="GO_Central"/>
</dbReference>
<feature type="compositionally biased region" description="Basic and acidic residues" evidence="4">
    <location>
        <begin position="87"/>
        <end position="190"/>
    </location>
</feature>
<evidence type="ECO:0000313" key="7">
    <source>
        <dbReference type="RefSeq" id="XP_016477486.1"/>
    </source>
</evidence>
<dbReference type="InterPro" id="IPR035979">
    <property type="entry name" value="RBD_domain_sf"/>
</dbReference>
<keyword evidence="3" id="KW-0175">Coiled coil</keyword>
<dbReference type="OrthoDB" id="272703at2759"/>
<dbReference type="PANTHER" id="PTHR48024">
    <property type="entry name" value="GEO13361P1-RELATED"/>
    <property type="match status" value="1"/>
</dbReference>
<dbReference type="CDD" id="cd00590">
    <property type="entry name" value="RRM_SF"/>
    <property type="match status" value="1"/>
</dbReference>
<dbReference type="PANTHER" id="PTHR48024:SF56">
    <property type="entry name" value="HETEROGENEOUS NUCLEAR RIBONUCLEOPROTEIN A0"/>
    <property type="match status" value="1"/>
</dbReference>
<feature type="coiled-coil region" evidence="3">
    <location>
        <begin position="250"/>
        <end position="277"/>
    </location>
</feature>
<dbReference type="KEGG" id="nta:107798967"/>
<dbReference type="STRING" id="4097.A0A1S4ALE2"/>
<dbReference type="SMART" id="SM00361">
    <property type="entry name" value="RRM_1"/>
    <property type="match status" value="1"/>
</dbReference>
<dbReference type="Gene3D" id="3.30.70.330">
    <property type="match status" value="1"/>
</dbReference>